<proteinExistence type="predicted"/>
<dbReference type="InterPro" id="IPR050161">
    <property type="entry name" value="Siro_Cobalamin_biosynth"/>
</dbReference>
<evidence type="ECO:0000256" key="3">
    <source>
        <dbReference type="ARBA" id="ARBA00022679"/>
    </source>
</evidence>
<dbReference type="RefSeq" id="WP_013682584.1">
    <property type="nucleotide sequence ID" value="NC_015318.1"/>
</dbReference>
<evidence type="ECO:0000256" key="4">
    <source>
        <dbReference type="ARBA" id="ARBA00022691"/>
    </source>
</evidence>
<accession>F2LU95</accession>
<dbReference type="PANTHER" id="PTHR45790:SF3">
    <property type="entry name" value="S-ADENOSYL-L-METHIONINE-DEPENDENT UROPORPHYRINOGEN III METHYLTRANSFERASE, CHLOROPLASTIC"/>
    <property type="match status" value="1"/>
</dbReference>
<comment type="pathway">
    <text evidence="6">Porphyrin-containing compound metabolism; siroheme biosynthesis; precorrin-2 from uroporphyrinogen III: step 1/1.</text>
</comment>
<dbReference type="eggNOG" id="COG0007">
    <property type="taxonomic scope" value="Bacteria"/>
</dbReference>
<dbReference type="OrthoDB" id="9815856at2"/>
<dbReference type="InParanoid" id="F2LU95"/>
<dbReference type="Pfam" id="PF00590">
    <property type="entry name" value="TP_methylase"/>
    <property type="match status" value="1"/>
</dbReference>
<keyword evidence="4" id="KW-0949">S-adenosyl-L-methionine</keyword>
<dbReference type="Gene3D" id="3.40.1010.10">
    <property type="entry name" value="Cobalt-precorrin-4 Transmethylase, Domain 1"/>
    <property type="match status" value="1"/>
</dbReference>
<dbReference type="AlphaFoldDB" id="F2LU95"/>
<gene>
    <name evidence="8" type="ordered locus">Hipma_1605</name>
</gene>
<feature type="domain" description="Tetrapyrrole methylase" evidence="7">
    <location>
        <begin position="5"/>
        <end position="213"/>
    </location>
</feature>
<dbReference type="KEGG" id="hmr:Hipma_1605"/>
<dbReference type="HOGENOM" id="CLU_011276_7_0_7"/>
<dbReference type="InterPro" id="IPR000878">
    <property type="entry name" value="4pyrrol_Mease"/>
</dbReference>
<keyword evidence="9" id="KW-1185">Reference proteome</keyword>
<evidence type="ECO:0000313" key="9">
    <source>
        <dbReference type="Proteomes" id="UP000008139"/>
    </source>
</evidence>
<keyword evidence="2 8" id="KW-0489">Methyltransferase</keyword>
<dbReference type="EC" id="2.1.1.107" evidence="1"/>
<evidence type="ECO:0000259" key="7">
    <source>
        <dbReference type="Pfam" id="PF00590"/>
    </source>
</evidence>
<dbReference type="PANTHER" id="PTHR45790">
    <property type="entry name" value="SIROHEME SYNTHASE-RELATED"/>
    <property type="match status" value="1"/>
</dbReference>
<evidence type="ECO:0000256" key="2">
    <source>
        <dbReference type="ARBA" id="ARBA00022603"/>
    </source>
</evidence>
<dbReference type="UniPathway" id="UPA00262">
    <property type="reaction ID" value="UER00211"/>
</dbReference>
<name>F2LU95_HIPMA</name>
<evidence type="ECO:0000256" key="1">
    <source>
        <dbReference type="ARBA" id="ARBA00012162"/>
    </source>
</evidence>
<evidence type="ECO:0000256" key="6">
    <source>
        <dbReference type="ARBA" id="ARBA00025705"/>
    </source>
</evidence>
<evidence type="ECO:0000313" key="8">
    <source>
        <dbReference type="EMBL" id="AEA34558.1"/>
    </source>
</evidence>
<dbReference type="InterPro" id="IPR006366">
    <property type="entry name" value="CobA/CysG_C"/>
</dbReference>
<evidence type="ECO:0000256" key="5">
    <source>
        <dbReference type="ARBA" id="ARBA00023244"/>
    </source>
</evidence>
<sequence length="238" mass="26565">MSAKLIIASCPPDKNKITKQLSDALNDCDVILYDRLIDANILDGVRAKKVFVGKQPYKKHPTQESINDMIKMYLKKGLRVVRLKGGDAAFFSRATEEIAVAKQLNAEVCWIAGITSASLLCERLKTSLTVRGVSNGVIFITGHTKDNKIEEEYDWDAIVRLNMTLVIYMGIKNLPLISQLLMDKGMDPKTPVAVGMNLGFDDERVEFFYLKELKTEGINLKPPAIVVIGDVLKYSLKD</sequence>
<keyword evidence="5" id="KW-0627">Porphyrin biosynthesis</keyword>
<dbReference type="InterPro" id="IPR014777">
    <property type="entry name" value="4pyrrole_Mease_sub1"/>
</dbReference>
<dbReference type="GO" id="GO:0032259">
    <property type="term" value="P:methylation"/>
    <property type="evidence" value="ECO:0007669"/>
    <property type="project" value="UniProtKB-KW"/>
</dbReference>
<dbReference type="GO" id="GO:0019354">
    <property type="term" value="P:siroheme biosynthetic process"/>
    <property type="evidence" value="ECO:0007669"/>
    <property type="project" value="UniProtKB-UniPathway"/>
</dbReference>
<dbReference type="InterPro" id="IPR035996">
    <property type="entry name" value="4pyrrol_Methylase_sf"/>
</dbReference>
<dbReference type="NCBIfam" id="TIGR01469">
    <property type="entry name" value="cobA_cysG_Cterm"/>
    <property type="match status" value="1"/>
</dbReference>
<dbReference type="EMBL" id="CP002606">
    <property type="protein sequence ID" value="AEA34558.1"/>
    <property type="molecule type" value="Genomic_DNA"/>
</dbReference>
<reference evidence="8 9" key="1">
    <citation type="journal article" date="2011" name="Stand. Genomic Sci.">
        <title>Complete genome sequence of the thermophilic sulfur-reducer Hippea maritima type strain (MH(2)).</title>
        <authorList>
            <person name="Huntemann M."/>
            <person name="Lu M."/>
            <person name="Nolan M."/>
            <person name="Lapidus A."/>
            <person name="Lucas S."/>
            <person name="Hammon N."/>
            <person name="Deshpande S."/>
            <person name="Cheng J.F."/>
            <person name="Tapia R."/>
            <person name="Han C."/>
            <person name="Goodwin L."/>
            <person name="Pitluck S."/>
            <person name="Liolios K."/>
            <person name="Pagani I."/>
            <person name="Ivanova N."/>
            <person name="Ovchinikova G."/>
            <person name="Pati A."/>
            <person name="Chen A."/>
            <person name="Palaniappan K."/>
            <person name="Land M."/>
            <person name="Hauser L."/>
            <person name="Jeffries C.D."/>
            <person name="Detter J.C."/>
            <person name="Brambilla E.M."/>
            <person name="Rohde M."/>
            <person name="Spring S."/>
            <person name="Goker M."/>
            <person name="Woyke T."/>
            <person name="Bristow J."/>
            <person name="Eisen J.A."/>
            <person name="Markowitz V."/>
            <person name="Hugenholtz P."/>
            <person name="Kyrpides N.C."/>
            <person name="Klenk H.P."/>
            <person name="Mavromatis K."/>
        </authorList>
    </citation>
    <scope>NUCLEOTIDE SEQUENCE [LARGE SCALE GENOMIC DNA]</scope>
    <source>
        <strain evidence="9">ATCC 700847 / DSM 10411 / MH2</strain>
    </source>
</reference>
<dbReference type="Proteomes" id="UP000008139">
    <property type="component" value="Chromosome"/>
</dbReference>
<reference evidence="9" key="2">
    <citation type="submission" date="2011-03" db="EMBL/GenBank/DDBJ databases">
        <title>The complete genome of Hippea maritima DSM 10411.</title>
        <authorList>
            <consortium name="US DOE Joint Genome Institute (JGI-PGF)"/>
            <person name="Lucas S."/>
            <person name="Copeland A."/>
            <person name="Lapidus A."/>
            <person name="Bruce D."/>
            <person name="Goodwin L."/>
            <person name="Pitluck S."/>
            <person name="Peters L."/>
            <person name="Kyrpides N."/>
            <person name="Mavromatis K."/>
            <person name="Pagani I."/>
            <person name="Ivanova N."/>
            <person name="Mikhailova N."/>
            <person name="Lu M."/>
            <person name="Detter J.C."/>
            <person name="Tapia R."/>
            <person name="Han C."/>
            <person name="Land M."/>
            <person name="Hauser L."/>
            <person name="Markowitz V."/>
            <person name="Cheng J.-F."/>
            <person name="Hugenholtz P."/>
            <person name="Woyke T."/>
            <person name="Wu D."/>
            <person name="Spring S."/>
            <person name="Schroeder M."/>
            <person name="Brambilla E."/>
            <person name="Klenk H.-P."/>
            <person name="Eisen J.A."/>
        </authorList>
    </citation>
    <scope>NUCLEOTIDE SEQUENCE [LARGE SCALE GENOMIC DNA]</scope>
    <source>
        <strain evidence="9">ATCC 700847 / DSM 10411 / MH2</strain>
    </source>
</reference>
<dbReference type="Gene3D" id="3.30.950.10">
    <property type="entry name" value="Methyltransferase, Cobalt-precorrin-4 Transmethylase, Domain 2"/>
    <property type="match status" value="1"/>
</dbReference>
<protein>
    <recommendedName>
        <fullName evidence="1">uroporphyrinogen-III C-methyltransferase</fullName>
        <ecNumber evidence="1">2.1.1.107</ecNumber>
    </recommendedName>
</protein>
<dbReference type="InterPro" id="IPR014776">
    <property type="entry name" value="4pyrrole_Mease_sub2"/>
</dbReference>
<keyword evidence="3 8" id="KW-0808">Transferase</keyword>
<dbReference type="GO" id="GO:0004851">
    <property type="term" value="F:uroporphyrin-III C-methyltransferase activity"/>
    <property type="evidence" value="ECO:0007669"/>
    <property type="project" value="UniProtKB-EC"/>
</dbReference>
<dbReference type="STRING" id="760142.Hipma_1605"/>
<organism evidence="8 9">
    <name type="scientific">Hippea maritima (strain ATCC 700847 / DSM 10411 / MH2)</name>
    <dbReference type="NCBI Taxonomy" id="760142"/>
    <lineage>
        <taxon>Bacteria</taxon>
        <taxon>Pseudomonadati</taxon>
        <taxon>Campylobacterota</taxon>
        <taxon>Desulfurellia</taxon>
        <taxon>Desulfurellales</taxon>
        <taxon>Hippeaceae</taxon>
        <taxon>Hippea</taxon>
    </lineage>
</organism>
<dbReference type="SUPFAM" id="SSF53790">
    <property type="entry name" value="Tetrapyrrole methylase"/>
    <property type="match status" value="1"/>
</dbReference>